<dbReference type="Gene3D" id="2.70.50.70">
    <property type="match status" value="1"/>
</dbReference>
<feature type="compositionally biased region" description="Low complexity" evidence="1">
    <location>
        <begin position="320"/>
        <end position="333"/>
    </location>
</feature>
<accession>A0ABR4H705</accession>
<sequence>MFAKSVLVGATVLCASIVEAHQYMVKPVPYDFNIQSFSNSPLLADGSDFPCRASSYSVVTENEMVIGEPQELAFVGTAVHGGGSCQVSITSDRAPTKDTKWSVIKSIEGGCVADTTGNLDGSSSTFANPYTFSFTIPDDVEPGQYTMAYTWFNRIGAREMYMDCAPITVKAGSNAKRSENATLTTRSLDNYPDMFVANINGCMTSEGVDIRYPCPGNTIEYLGQAANLAAKGAEACQGTATWGTAGYTCAAGSGSGSGTDSGSTPESSTTSEAVSTPTEEPTSSVSVGISVGVPVPDFTAAPEPTTLSVEPMPTSSVVESTAPAPTSAPSTSTEGVLSGPCTDEGLWNCIDGSSFQRCANGAWTVVQPVAPGTECVLGQTSDFTVKAIEIKSRMLKEKRSRRRSHGHVHA</sequence>
<evidence type="ECO:0000313" key="4">
    <source>
        <dbReference type="Proteomes" id="UP001610334"/>
    </source>
</evidence>
<dbReference type="EMBL" id="JBFXLT010000060">
    <property type="protein sequence ID" value="KAL2811246.1"/>
    <property type="molecule type" value="Genomic_DNA"/>
</dbReference>
<dbReference type="PANTHER" id="PTHR36182">
    <property type="entry name" value="PROTEIN, PUTATIVE (AFU_ORTHOLOGUE AFUA_6G10930)-RELATED"/>
    <property type="match status" value="1"/>
</dbReference>
<gene>
    <name evidence="3" type="ORF">BJX63DRAFT_285418</name>
</gene>
<dbReference type="PANTHER" id="PTHR36182:SF2">
    <property type="entry name" value="LYTIC POLYSACCHARIDE MONOOXYGENASE"/>
    <property type="match status" value="1"/>
</dbReference>
<protein>
    <recommendedName>
        <fullName evidence="5">Lytic polysaccharide monooxygenase</fullName>
    </recommendedName>
</protein>
<keyword evidence="2" id="KW-0732">Signal</keyword>
<evidence type="ECO:0008006" key="5">
    <source>
        <dbReference type="Google" id="ProtNLM"/>
    </source>
</evidence>
<feature type="compositionally biased region" description="Polar residues" evidence="1">
    <location>
        <begin position="305"/>
        <end position="319"/>
    </location>
</feature>
<feature type="compositionally biased region" description="Low complexity" evidence="1">
    <location>
        <begin position="260"/>
        <end position="287"/>
    </location>
</feature>
<evidence type="ECO:0000256" key="2">
    <source>
        <dbReference type="SAM" id="SignalP"/>
    </source>
</evidence>
<evidence type="ECO:0000256" key="1">
    <source>
        <dbReference type="SAM" id="MobiDB-lite"/>
    </source>
</evidence>
<feature type="chain" id="PRO_5045798379" description="Lytic polysaccharide monooxygenase" evidence="2">
    <location>
        <begin position="21"/>
        <end position="410"/>
    </location>
</feature>
<comment type="caution">
    <text evidence="3">The sequence shown here is derived from an EMBL/GenBank/DDBJ whole genome shotgun (WGS) entry which is preliminary data.</text>
</comment>
<dbReference type="Proteomes" id="UP001610334">
    <property type="component" value="Unassembled WGS sequence"/>
</dbReference>
<proteinExistence type="predicted"/>
<keyword evidence="4" id="KW-1185">Reference proteome</keyword>
<reference evidence="3 4" key="1">
    <citation type="submission" date="2024-07" db="EMBL/GenBank/DDBJ databases">
        <title>Section-level genome sequencing and comparative genomics of Aspergillus sections Usti and Cavernicolus.</title>
        <authorList>
            <consortium name="Lawrence Berkeley National Laboratory"/>
            <person name="Nybo J.L."/>
            <person name="Vesth T.C."/>
            <person name="Theobald S."/>
            <person name="Frisvad J.C."/>
            <person name="Larsen T.O."/>
            <person name="Kjaerboelling I."/>
            <person name="Rothschild-Mancinelli K."/>
            <person name="Lyhne E.K."/>
            <person name="Kogle M.E."/>
            <person name="Barry K."/>
            <person name="Clum A."/>
            <person name="Na H."/>
            <person name="Ledsgaard L."/>
            <person name="Lin J."/>
            <person name="Lipzen A."/>
            <person name="Kuo A."/>
            <person name="Riley R."/>
            <person name="Mondo S."/>
            <person name="Labutti K."/>
            <person name="Haridas S."/>
            <person name="Pangalinan J."/>
            <person name="Salamov A.A."/>
            <person name="Simmons B.A."/>
            <person name="Magnuson J.K."/>
            <person name="Chen J."/>
            <person name="Drula E."/>
            <person name="Henrissat B."/>
            <person name="Wiebenga A."/>
            <person name="Lubbers R.J."/>
            <person name="Gomes A.C."/>
            <person name="Makela M.R."/>
            <person name="Stajich J."/>
            <person name="Grigoriev I.V."/>
            <person name="Mortensen U.H."/>
            <person name="De Vries R.P."/>
            <person name="Baker S.E."/>
            <person name="Andersen M.R."/>
        </authorList>
    </citation>
    <scope>NUCLEOTIDE SEQUENCE [LARGE SCALE GENOMIC DNA]</scope>
    <source>
        <strain evidence="3 4">CBS 588.65</strain>
    </source>
</reference>
<organism evidence="3 4">
    <name type="scientific">Aspergillus granulosus</name>
    <dbReference type="NCBI Taxonomy" id="176169"/>
    <lineage>
        <taxon>Eukaryota</taxon>
        <taxon>Fungi</taxon>
        <taxon>Dikarya</taxon>
        <taxon>Ascomycota</taxon>
        <taxon>Pezizomycotina</taxon>
        <taxon>Eurotiomycetes</taxon>
        <taxon>Eurotiomycetidae</taxon>
        <taxon>Eurotiales</taxon>
        <taxon>Aspergillaceae</taxon>
        <taxon>Aspergillus</taxon>
        <taxon>Aspergillus subgen. Nidulantes</taxon>
    </lineage>
</organism>
<feature type="signal peptide" evidence="2">
    <location>
        <begin position="1"/>
        <end position="20"/>
    </location>
</feature>
<evidence type="ECO:0000313" key="3">
    <source>
        <dbReference type="EMBL" id="KAL2811246.1"/>
    </source>
</evidence>
<name>A0ABR4H705_9EURO</name>
<feature type="region of interest" description="Disordered" evidence="1">
    <location>
        <begin position="253"/>
        <end position="287"/>
    </location>
</feature>
<feature type="region of interest" description="Disordered" evidence="1">
    <location>
        <begin position="301"/>
        <end position="337"/>
    </location>
</feature>